<sequence>MDTFRVSADVPVASFGRSTGQWALVNDAWQDIVRVAGSTNGYSSVRNVPIMSLTIFLVGILLLGRATETGVKVAILLWWLKSVATHRGDIRKPTGFSSPPILANIGHFVVPP</sequence>
<accession>A0A0C3HSU8</accession>
<dbReference type="Proteomes" id="UP000054321">
    <property type="component" value="Unassembled WGS sequence"/>
</dbReference>
<reference evidence="1 2" key="1">
    <citation type="submission" date="2014-04" db="EMBL/GenBank/DDBJ databases">
        <authorList>
            <consortium name="DOE Joint Genome Institute"/>
            <person name="Kuo A."/>
            <person name="Martino E."/>
            <person name="Perotto S."/>
            <person name="Kohler A."/>
            <person name="Nagy L.G."/>
            <person name="Floudas D."/>
            <person name="Copeland A."/>
            <person name="Barry K.W."/>
            <person name="Cichocki N."/>
            <person name="Veneault-Fourrey C."/>
            <person name="LaButti K."/>
            <person name="Lindquist E.A."/>
            <person name="Lipzen A."/>
            <person name="Lundell T."/>
            <person name="Morin E."/>
            <person name="Murat C."/>
            <person name="Sun H."/>
            <person name="Tunlid A."/>
            <person name="Henrissat B."/>
            <person name="Grigoriev I.V."/>
            <person name="Hibbett D.S."/>
            <person name="Martin F."/>
            <person name="Nordberg H.P."/>
            <person name="Cantor M.N."/>
            <person name="Hua S.X."/>
        </authorList>
    </citation>
    <scope>NUCLEOTIDE SEQUENCE [LARGE SCALE GENOMIC DNA]</scope>
    <source>
        <strain evidence="1 2">Zn</strain>
    </source>
</reference>
<proteinExistence type="predicted"/>
<organism evidence="1 2">
    <name type="scientific">Oidiodendron maius (strain Zn)</name>
    <dbReference type="NCBI Taxonomy" id="913774"/>
    <lineage>
        <taxon>Eukaryota</taxon>
        <taxon>Fungi</taxon>
        <taxon>Dikarya</taxon>
        <taxon>Ascomycota</taxon>
        <taxon>Pezizomycotina</taxon>
        <taxon>Leotiomycetes</taxon>
        <taxon>Leotiomycetes incertae sedis</taxon>
        <taxon>Myxotrichaceae</taxon>
        <taxon>Oidiodendron</taxon>
    </lineage>
</organism>
<dbReference type="HOGENOM" id="CLU_2146589_0_0_1"/>
<keyword evidence="2" id="KW-1185">Reference proteome</keyword>
<gene>
    <name evidence="1" type="ORF">OIDMADRAFT_51143</name>
</gene>
<evidence type="ECO:0000313" key="1">
    <source>
        <dbReference type="EMBL" id="KIN05332.1"/>
    </source>
</evidence>
<dbReference type="InParanoid" id="A0A0C3HSU8"/>
<name>A0A0C3HSU8_OIDMZ</name>
<dbReference type="AlphaFoldDB" id="A0A0C3HSU8"/>
<evidence type="ECO:0000313" key="2">
    <source>
        <dbReference type="Proteomes" id="UP000054321"/>
    </source>
</evidence>
<reference evidence="2" key="2">
    <citation type="submission" date="2015-01" db="EMBL/GenBank/DDBJ databases">
        <title>Evolutionary Origins and Diversification of the Mycorrhizal Mutualists.</title>
        <authorList>
            <consortium name="DOE Joint Genome Institute"/>
            <consortium name="Mycorrhizal Genomics Consortium"/>
            <person name="Kohler A."/>
            <person name="Kuo A."/>
            <person name="Nagy L.G."/>
            <person name="Floudas D."/>
            <person name="Copeland A."/>
            <person name="Barry K.W."/>
            <person name="Cichocki N."/>
            <person name="Veneault-Fourrey C."/>
            <person name="LaButti K."/>
            <person name="Lindquist E.A."/>
            <person name="Lipzen A."/>
            <person name="Lundell T."/>
            <person name="Morin E."/>
            <person name="Murat C."/>
            <person name="Riley R."/>
            <person name="Ohm R."/>
            <person name="Sun H."/>
            <person name="Tunlid A."/>
            <person name="Henrissat B."/>
            <person name="Grigoriev I.V."/>
            <person name="Hibbett D.S."/>
            <person name="Martin F."/>
        </authorList>
    </citation>
    <scope>NUCLEOTIDE SEQUENCE [LARGE SCALE GENOMIC DNA]</scope>
    <source>
        <strain evidence="2">Zn</strain>
    </source>
</reference>
<dbReference type="EMBL" id="KN832872">
    <property type="protein sequence ID" value="KIN05332.1"/>
    <property type="molecule type" value="Genomic_DNA"/>
</dbReference>
<protein>
    <submittedName>
        <fullName evidence="1">Uncharacterized protein</fullName>
    </submittedName>
</protein>